<evidence type="ECO:0000256" key="7">
    <source>
        <dbReference type="ARBA" id="ARBA00022741"/>
    </source>
</evidence>
<dbReference type="PANTHER" id="PTHR45436:SF14">
    <property type="entry name" value="SENSOR PROTEIN QSEC"/>
    <property type="match status" value="1"/>
</dbReference>
<keyword evidence="6 13" id="KW-0812">Transmembrane</keyword>
<dbReference type="Gene3D" id="3.30.565.10">
    <property type="entry name" value="Histidine kinase-like ATPase, C-terminal domain"/>
    <property type="match status" value="1"/>
</dbReference>
<dbReference type="SUPFAM" id="SSF47384">
    <property type="entry name" value="Homodimeric domain of signal transducing histidine kinase"/>
    <property type="match status" value="1"/>
</dbReference>
<gene>
    <name evidence="16" type="ORF">ACFSPV_15650</name>
</gene>
<keyword evidence="10 13" id="KW-1133">Transmembrane helix</keyword>
<protein>
    <recommendedName>
        <fullName evidence="3">histidine kinase</fullName>
        <ecNumber evidence="3">2.7.13.3</ecNumber>
    </recommendedName>
</protein>
<keyword evidence="9 16" id="KW-0067">ATP-binding</keyword>
<dbReference type="InterPro" id="IPR003661">
    <property type="entry name" value="HisK_dim/P_dom"/>
</dbReference>
<dbReference type="GO" id="GO:0005524">
    <property type="term" value="F:ATP binding"/>
    <property type="evidence" value="ECO:0007669"/>
    <property type="project" value="UniProtKB-KW"/>
</dbReference>
<dbReference type="InterPro" id="IPR003594">
    <property type="entry name" value="HATPase_dom"/>
</dbReference>
<dbReference type="PANTHER" id="PTHR45436">
    <property type="entry name" value="SENSOR HISTIDINE KINASE YKOH"/>
    <property type="match status" value="1"/>
</dbReference>
<keyword evidence="12 13" id="KW-0472">Membrane</keyword>
<evidence type="ECO:0000256" key="13">
    <source>
        <dbReference type="SAM" id="Phobius"/>
    </source>
</evidence>
<keyword evidence="11" id="KW-0902">Two-component regulatory system</keyword>
<evidence type="ECO:0000256" key="11">
    <source>
        <dbReference type="ARBA" id="ARBA00023012"/>
    </source>
</evidence>
<evidence type="ECO:0000313" key="17">
    <source>
        <dbReference type="Proteomes" id="UP001597287"/>
    </source>
</evidence>
<keyword evidence="7" id="KW-0547">Nucleotide-binding</keyword>
<dbReference type="Pfam" id="PF02518">
    <property type="entry name" value="HATPase_c"/>
    <property type="match status" value="1"/>
</dbReference>
<dbReference type="SMART" id="SM00388">
    <property type="entry name" value="HisKA"/>
    <property type="match status" value="1"/>
</dbReference>
<proteinExistence type="predicted"/>
<evidence type="ECO:0000256" key="9">
    <source>
        <dbReference type="ARBA" id="ARBA00022840"/>
    </source>
</evidence>
<evidence type="ECO:0000256" key="10">
    <source>
        <dbReference type="ARBA" id="ARBA00022989"/>
    </source>
</evidence>
<keyword evidence="4" id="KW-0597">Phosphoprotein</keyword>
<accession>A0ABW5EQL2</accession>
<dbReference type="EMBL" id="JBHUIG010000018">
    <property type="protein sequence ID" value="MFD2320141.1"/>
    <property type="molecule type" value="Genomic_DNA"/>
</dbReference>
<dbReference type="Gene3D" id="1.10.287.130">
    <property type="match status" value="1"/>
</dbReference>
<dbReference type="Pfam" id="PF00512">
    <property type="entry name" value="HisKA"/>
    <property type="match status" value="1"/>
</dbReference>
<dbReference type="PROSITE" id="PS50885">
    <property type="entry name" value="HAMP"/>
    <property type="match status" value="1"/>
</dbReference>
<evidence type="ECO:0000256" key="4">
    <source>
        <dbReference type="ARBA" id="ARBA00022553"/>
    </source>
</evidence>
<comment type="catalytic activity">
    <reaction evidence="1">
        <text>ATP + protein L-histidine = ADP + protein N-phospho-L-histidine.</text>
        <dbReference type="EC" id="2.7.13.3"/>
    </reaction>
</comment>
<evidence type="ECO:0000256" key="5">
    <source>
        <dbReference type="ARBA" id="ARBA00022679"/>
    </source>
</evidence>
<dbReference type="PRINTS" id="PR00344">
    <property type="entry name" value="BCTRLSENSOR"/>
</dbReference>
<evidence type="ECO:0000256" key="12">
    <source>
        <dbReference type="ARBA" id="ARBA00023136"/>
    </source>
</evidence>
<evidence type="ECO:0000256" key="1">
    <source>
        <dbReference type="ARBA" id="ARBA00000085"/>
    </source>
</evidence>
<evidence type="ECO:0000259" key="14">
    <source>
        <dbReference type="PROSITE" id="PS50109"/>
    </source>
</evidence>
<evidence type="ECO:0000256" key="8">
    <source>
        <dbReference type="ARBA" id="ARBA00022777"/>
    </source>
</evidence>
<feature type="transmembrane region" description="Helical" evidence="13">
    <location>
        <begin position="24"/>
        <end position="44"/>
    </location>
</feature>
<evidence type="ECO:0000256" key="6">
    <source>
        <dbReference type="ARBA" id="ARBA00022692"/>
    </source>
</evidence>
<dbReference type="InterPro" id="IPR050428">
    <property type="entry name" value="TCS_sensor_his_kinase"/>
</dbReference>
<comment type="caution">
    <text evidence="16">The sequence shown here is derived from an EMBL/GenBank/DDBJ whole genome shotgun (WGS) entry which is preliminary data.</text>
</comment>
<feature type="domain" description="Histidine kinase" evidence="14">
    <location>
        <begin position="241"/>
        <end position="480"/>
    </location>
</feature>
<evidence type="ECO:0000256" key="2">
    <source>
        <dbReference type="ARBA" id="ARBA00004141"/>
    </source>
</evidence>
<dbReference type="InterPro" id="IPR036890">
    <property type="entry name" value="HATPase_C_sf"/>
</dbReference>
<keyword evidence="8" id="KW-0418">Kinase</keyword>
<keyword evidence="17" id="KW-1185">Reference proteome</keyword>
<evidence type="ECO:0000256" key="3">
    <source>
        <dbReference type="ARBA" id="ARBA00012438"/>
    </source>
</evidence>
<dbReference type="EC" id="2.7.13.3" evidence="3"/>
<dbReference type="InterPro" id="IPR005467">
    <property type="entry name" value="His_kinase_dom"/>
</dbReference>
<dbReference type="Proteomes" id="UP001597287">
    <property type="component" value="Unassembled WGS sequence"/>
</dbReference>
<evidence type="ECO:0000259" key="15">
    <source>
        <dbReference type="PROSITE" id="PS50885"/>
    </source>
</evidence>
<dbReference type="InterPro" id="IPR004358">
    <property type="entry name" value="Sig_transdc_His_kin-like_C"/>
</dbReference>
<dbReference type="InterPro" id="IPR003660">
    <property type="entry name" value="HAMP_dom"/>
</dbReference>
<reference evidence="17" key="1">
    <citation type="journal article" date="2019" name="Int. J. Syst. Evol. Microbiol.">
        <title>The Global Catalogue of Microorganisms (GCM) 10K type strain sequencing project: providing services to taxonomists for standard genome sequencing and annotation.</title>
        <authorList>
            <consortium name="The Broad Institute Genomics Platform"/>
            <consortium name="The Broad Institute Genome Sequencing Center for Infectious Disease"/>
            <person name="Wu L."/>
            <person name="Ma J."/>
        </authorList>
    </citation>
    <scope>NUCLEOTIDE SEQUENCE [LARGE SCALE GENOMIC DNA]</scope>
    <source>
        <strain evidence="17">CCUG 62793</strain>
    </source>
</reference>
<dbReference type="SUPFAM" id="SSF55874">
    <property type="entry name" value="ATPase domain of HSP90 chaperone/DNA topoisomerase II/histidine kinase"/>
    <property type="match status" value="1"/>
</dbReference>
<feature type="domain" description="HAMP" evidence="15">
    <location>
        <begin position="181"/>
        <end position="233"/>
    </location>
</feature>
<comment type="subcellular location">
    <subcellularLocation>
        <location evidence="2">Membrane</location>
        <topology evidence="2">Multi-pass membrane protein</topology>
    </subcellularLocation>
</comment>
<dbReference type="PROSITE" id="PS50109">
    <property type="entry name" value="HIS_KIN"/>
    <property type="match status" value="1"/>
</dbReference>
<dbReference type="InterPro" id="IPR036097">
    <property type="entry name" value="HisK_dim/P_sf"/>
</dbReference>
<keyword evidence="5" id="KW-0808">Transferase</keyword>
<organism evidence="16 17">
    <name type="scientific">Delftia deserti</name>
    <dbReference type="NCBI Taxonomy" id="1651218"/>
    <lineage>
        <taxon>Bacteria</taxon>
        <taxon>Pseudomonadati</taxon>
        <taxon>Pseudomonadota</taxon>
        <taxon>Betaproteobacteria</taxon>
        <taxon>Burkholderiales</taxon>
        <taxon>Comamonadaceae</taxon>
        <taxon>Delftia</taxon>
    </lineage>
</organism>
<dbReference type="CDD" id="cd00082">
    <property type="entry name" value="HisKA"/>
    <property type="match status" value="1"/>
</dbReference>
<name>A0ABW5EQL2_9BURK</name>
<sequence length="482" mass="51731">MKEPASSLIARARGRLPGALGTRLLLFLGAAIVLTALLQGLLAYRNALLQTDTLFDYQMQQTAFALRAGLPVDARGRPQGTPPEDENHEFIVQVWTNEGLRIFESALGAALPQMAVLGFADVPARGTVYRVFSLQTRSQVIQVAQDMRVRRTLARDAAWQSLLPIAMLAPVLALAVWWVVRSSLAPVQRVRRELATRRPQDLAPVPAEGLPDEVRPLVAELNALLQRVGRAFEAQQHFVADAAHELRSPLAALKLQLVALQRAPDAAAHDEAVQRLSAGIDRATRLVEQLLTLARQEAQGTAQGMQGQHDAATAAPADVDLREVVEQALADQAVAAQQHGLDMGLSESPQLRQSFAVAGDAQALQMLVRNLLDNAIKYVPKGGRVDVGWRSDAQGRALVVEDSGPGIAEGEREQVLRRFVRGPSAGFAGAAGSAGPQSQGSGLGLAIVQTIAQRHGARLLLDRSPTLGGLRVQVIWPPVSGR</sequence>
<feature type="transmembrane region" description="Helical" evidence="13">
    <location>
        <begin position="157"/>
        <end position="180"/>
    </location>
</feature>
<dbReference type="RefSeq" id="WP_380106911.1">
    <property type="nucleotide sequence ID" value="NZ_JBHSIH010000001.1"/>
</dbReference>
<evidence type="ECO:0000313" key="16">
    <source>
        <dbReference type="EMBL" id="MFD2320141.1"/>
    </source>
</evidence>
<dbReference type="SMART" id="SM00387">
    <property type="entry name" value="HATPase_c"/>
    <property type="match status" value="1"/>
</dbReference>